<dbReference type="Proteomes" id="UP000269721">
    <property type="component" value="Unassembled WGS sequence"/>
</dbReference>
<proteinExistence type="predicted"/>
<dbReference type="EMBL" id="ML001770">
    <property type="protein sequence ID" value="RKO83017.1"/>
    <property type="molecule type" value="Genomic_DNA"/>
</dbReference>
<keyword evidence="2" id="KW-1185">Reference proteome</keyword>
<accession>A0A4V1IPG9</accession>
<name>A0A4V1IPG9_9FUNG</name>
<dbReference type="AlphaFoldDB" id="A0A4V1IPG9"/>
<sequence length="284" mass="31352">PTAIRPREALAPVAGGDQASDMVDNMDRAAYAPREDRLEMPEAITVELMEHQKLDPNKKTTLVVVPVFLIIQVNPPQYYFSERLQALLLTIIPPSPTPHPPNRWKVKGYGGVGCRPKPPTDQEKQKQLNANFNVYNDDRDSDGEDDPWEHRAQAGLLTLTGSIPAIAAIMIHQCSLLLPPPNRFAQAGRNASPGTGGYAKNKHRYSGLSCELWLPCADERWGGPEISWVALPHATLSGEAHALRIENIRLTVKKVSFIVERADDLAGGDRTEVYVNSIWVGVTL</sequence>
<gene>
    <name evidence="1" type="ORF">BDK51DRAFT_26721</name>
</gene>
<reference evidence="2" key="1">
    <citation type="journal article" date="2018" name="Nat. Microbiol.">
        <title>Leveraging single-cell genomics to expand the fungal tree of life.</title>
        <authorList>
            <person name="Ahrendt S.R."/>
            <person name="Quandt C.A."/>
            <person name="Ciobanu D."/>
            <person name="Clum A."/>
            <person name="Salamov A."/>
            <person name="Andreopoulos B."/>
            <person name="Cheng J.F."/>
            <person name="Woyke T."/>
            <person name="Pelin A."/>
            <person name="Henrissat B."/>
            <person name="Reynolds N.K."/>
            <person name="Benny G.L."/>
            <person name="Smith M.E."/>
            <person name="James T.Y."/>
            <person name="Grigoriev I.V."/>
        </authorList>
    </citation>
    <scope>NUCLEOTIDE SEQUENCE [LARGE SCALE GENOMIC DNA]</scope>
</reference>
<evidence type="ECO:0000313" key="2">
    <source>
        <dbReference type="Proteomes" id="UP000269721"/>
    </source>
</evidence>
<evidence type="ECO:0000313" key="1">
    <source>
        <dbReference type="EMBL" id="RKO83017.1"/>
    </source>
</evidence>
<protein>
    <submittedName>
        <fullName evidence="1">Uncharacterized protein</fullName>
    </submittedName>
</protein>
<organism evidence="1 2">
    <name type="scientific">Blyttiomyces helicus</name>
    <dbReference type="NCBI Taxonomy" id="388810"/>
    <lineage>
        <taxon>Eukaryota</taxon>
        <taxon>Fungi</taxon>
        <taxon>Fungi incertae sedis</taxon>
        <taxon>Chytridiomycota</taxon>
        <taxon>Chytridiomycota incertae sedis</taxon>
        <taxon>Chytridiomycetes</taxon>
        <taxon>Chytridiomycetes incertae sedis</taxon>
        <taxon>Blyttiomyces</taxon>
    </lineage>
</organism>
<feature type="non-terminal residue" evidence="1">
    <location>
        <position position="1"/>
    </location>
</feature>